<reference evidence="2 3" key="1">
    <citation type="journal article" date="2019" name="Emerg. Microbes Infect.">
        <title>Comprehensive subspecies identification of 175 nontuberculous mycobacteria species based on 7547 genomic profiles.</title>
        <authorList>
            <person name="Matsumoto Y."/>
            <person name="Kinjo T."/>
            <person name="Motooka D."/>
            <person name="Nabeya D."/>
            <person name="Jung N."/>
            <person name="Uechi K."/>
            <person name="Horii T."/>
            <person name="Iida T."/>
            <person name="Fujita J."/>
            <person name="Nakamura S."/>
        </authorList>
    </citation>
    <scope>NUCLEOTIDE SEQUENCE [LARGE SCALE GENOMIC DNA]</scope>
    <source>
        <strain evidence="2 3">JCM 17322</strain>
    </source>
</reference>
<keyword evidence="3" id="KW-1185">Reference proteome</keyword>
<evidence type="ECO:0000259" key="1">
    <source>
        <dbReference type="Pfam" id="PF11867"/>
    </source>
</evidence>
<dbReference type="AlphaFoldDB" id="A0A7I9Y049"/>
<dbReference type="Pfam" id="PF11867">
    <property type="entry name" value="T1RH-like_C"/>
    <property type="match status" value="1"/>
</dbReference>
<dbReference type="InterPro" id="IPR021810">
    <property type="entry name" value="T1RH-like_C"/>
</dbReference>
<organism evidence="2 3">
    <name type="scientific">Mycobacterium botniense</name>
    <dbReference type="NCBI Taxonomy" id="84962"/>
    <lineage>
        <taxon>Bacteria</taxon>
        <taxon>Bacillati</taxon>
        <taxon>Actinomycetota</taxon>
        <taxon>Actinomycetes</taxon>
        <taxon>Mycobacteriales</taxon>
        <taxon>Mycobacteriaceae</taxon>
        <taxon>Mycobacterium</taxon>
    </lineage>
</organism>
<accession>A0A7I9Y049</accession>
<protein>
    <recommendedName>
        <fullName evidence="1">Type I restriction enzyme HindI endonuclease subunit-like C-terminal domain-containing protein</fullName>
    </recommendedName>
</protein>
<comment type="caution">
    <text evidence="2">The sequence shown here is derived from an EMBL/GenBank/DDBJ whole genome shotgun (WGS) entry which is preliminary data.</text>
</comment>
<proteinExistence type="predicted"/>
<name>A0A7I9Y049_9MYCO</name>
<feature type="domain" description="Type I restriction enzyme HindI endonuclease subunit-like C-terminal" evidence="1">
    <location>
        <begin position="2"/>
        <end position="87"/>
    </location>
</feature>
<evidence type="ECO:0000313" key="2">
    <source>
        <dbReference type="EMBL" id="GFG75419.1"/>
    </source>
</evidence>
<gene>
    <name evidence="2" type="ORF">MBOT_27840</name>
</gene>
<evidence type="ECO:0000313" key="3">
    <source>
        <dbReference type="Proteomes" id="UP000465361"/>
    </source>
</evidence>
<dbReference type="Proteomes" id="UP000465361">
    <property type="component" value="Unassembled WGS sequence"/>
</dbReference>
<dbReference type="EMBL" id="BLKW01000004">
    <property type="protein sequence ID" value="GFG75419.1"/>
    <property type="molecule type" value="Genomic_DNA"/>
</dbReference>
<sequence length="93" mass="10717">MERPDLSLIDENFIDKFRQSDRPNLQIEMLKRLLADEIKAVGKRNLVAERTFSEMLASSVLRYQNHALDAAAVVAELVELAKQLKHAWITARR</sequence>